<protein>
    <submittedName>
        <fullName evidence="6">Uncharacterized protein</fullName>
    </submittedName>
</protein>
<dbReference type="GO" id="GO:0004100">
    <property type="term" value="F:chitin synthase activity"/>
    <property type="evidence" value="ECO:0007669"/>
    <property type="project" value="InterPro"/>
</dbReference>
<name>A0A0L0G090_9EUKA</name>
<dbReference type="STRING" id="667725.A0A0L0G090"/>
<keyword evidence="2 5" id="KW-0812">Transmembrane</keyword>
<dbReference type="Proteomes" id="UP000054560">
    <property type="component" value="Unassembled WGS sequence"/>
</dbReference>
<evidence type="ECO:0000256" key="1">
    <source>
        <dbReference type="ARBA" id="ARBA00004141"/>
    </source>
</evidence>
<proteinExistence type="predicted"/>
<evidence type="ECO:0000256" key="3">
    <source>
        <dbReference type="ARBA" id="ARBA00023136"/>
    </source>
</evidence>
<dbReference type="GeneID" id="25906590"/>
<feature type="transmembrane region" description="Helical" evidence="5">
    <location>
        <begin position="82"/>
        <end position="106"/>
    </location>
</feature>
<accession>A0A0L0G090</accession>
<dbReference type="PANTHER" id="PTHR22914:SF42">
    <property type="entry name" value="CHITIN SYNTHASE"/>
    <property type="match status" value="1"/>
</dbReference>
<evidence type="ECO:0000313" key="7">
    <source>
        <dbReference type="Proteomes" id="UP000054560"/>
    </source>
</evidence>
<sequence>MTILASCTALCFCLVCMKCTKDTQIVVASLLSVVFALAMTAVLVGLCVTVVENISNPNSIFICFIASLIVSTALLHPSECWVLVHSLVFFLAIPTSYVLLVIYAVANLHVTSWGTREGAVEGTDTDDEPNEYVLSASSTYKEVNIGSLTITYGPWYLAFGYKAKTNYQSLVNVNDSSADFDNEIVLLDTLRRRDALSKGKGPLNSPALESVAEEVEHTEDFQDAVTSGDSVRRYDEESSVSEGSFVNDASGPSTTPSTVKPRQRHGYDSPDKVSRVSSLFSTCSAISKRINDEERDFWAVVVPRYLSPNNETMNPQELQTELTQMRNYAMLGMILFNLIWLVAVTALSYQEHLQVVDTNVLGLVFLTVFSGLLVVQYIAMAYHRIGTAIHLLATAKKQGGRLDKVKKVKKRPTKVSTDQTMDGVAHEDRHEVQVTALPTGEV</sequence>
<gene>
    <name evidence="6" type="ORF">SARC_06086</name>
</gene>
<dbReference type="GO" id="GO:0071944">
    <property type="term" value="C:cell periphery"/>
    <property type="evidence" value="ECO:0007669"/>
    <property type="project" value="TreeGrafter"/>
</dbReference>
<dbReference type="EMBL" id="KQ242016">
    <property type="protein sequence ID" value="KNC81608.1"/>
    <property type="molecule type" value="Genomic_DNA"/>
</dbReference>
<dbReference type="AlphaFoldDB" id="A0A0L0G090"/>
<feature type="transmembrane region" description="Helical" evidence="5">
    <location>
        <begin position="58"/>
        <end position="76"/>
    </location>
</feature>
<feature type="compositionally biased region" description="Polar residues" evidence="4">
    <location>
        <begin position="250"/>
        <end position="260"/>
    </location>
</feature>
<dbReference type="OrthoDB" id="370884at2759"/>
<dbReference type="PANTHER" id="PTHR22914">
    <property type="entry name" value="CHITIN SYNTHASE"/>
    <property type="match status" value="1"/>
</dbReference>
<dbReference type="RefSeq" id="XP_014155510.1">
    <property type="nucleotide sequence ID" value="XM_014300035.1"/>
</dbReference>
<keyword evidence="3 5" id="KW-0472">Membrane</keyword>
<reference evidence="6 7" key="1">
    <citation type="submission" date="2011-02" db="EMBL/GenBank/DDBJ databases">
        <title>The Genome Sequence of Sphaeroforma arctica JP610.</title>
        <authorList>
            <consortium name="The Broad Institute Genome Sequencing Platform"/>
            <person name="Russ C."/>
            <person name="Cuomo C."/>
            <person name="Young S.K."/>
            <person name="Zeng Q."/>
            <person name="Gargeya S."/>
            <person name="Alvarado L."/>
            <person name="Berlin A."/>
            <person name="Chapman S.B."/>
            <person name="Chen Z."/>
            <person name="Freedman E."/>
            <person name="Gellesch M."/>
            <person name="Goldberg J."/>
            <person name="Griggs A."/>
            <person name="Gujja S."/>
            <person name="Heilman E."/>
            <person name="Heiman D."/>
            <person name="Howarth C."/>
            <person name="Mehta T."/>
            <person name="Neiman D."/>
            <person name="Pearson M."/>
            <person name="Roberts A."/>
            <person name="Saif S."/>
            <person name="Shea T."/>
            <person name="Shenoy N."/>
            <person name="Sisk P."/>
            <person name="Stolte C."/>
            <person name="Sykes S."/>
            <person name="White J."/>
            <person name="Yandava C."/>
            <person name="Burger G."/>
            <person name="Gray M.W."/>
            <person name="Holland P.W.H."/>
            <person name="King N."/>
            <person name="Lang F.B.F."/>
            <person name="Roger A.J."/>
            <person name="Ruiz-Trillo I."/>
            <person name="Haas B."/>
            <person name="Nusbaum C."/>
            <person name="Birren B."/>
        </authorList>
    </citation>
    <scope>NUCLEOTIDE SEQUENCE [LARGE SCALE GENOMIC DNA]</scope>
    <source>
        <strain evidence="6 7">JP610</strain>
    </source>
</reference>
<dbReference type="InterPro" id="IPR004835">
    <property type="entry name" value="Chitin_synth"/>
</dbReference>
<dbReference type="GO" id="GO:0006031">
    <property type="term" value="P:chitin biosynthetic process"/>
    <property type="evidence" value="ECO:0007669"/>
    <property type="project" value="TreeGrafter"/>
</dbReference>
<comment type="subcellular location">
    <subcellularLocation>
        <location evidence="1">Membrane</location>
        <topology evidence="1">Multi-pass membrane protein</topology>
    </subcellularLocation>
</comment>
<evidence type="ECO:0000256" key="2">
    <source>
        <dbReference type="ARBA" id="ARBA00022692"/>
    </source>
</evidence>
<evidence type="ECO:0000256" key="5">
    <source>
        <dbReference type="SAM" id="Phobius"/>
    </source>
</evidence>
<keyword evidence="5" id="KW-1133">Transmembrane helix</keyword>
<dbReference type="eggNOG" id="KOG2571">
    <property type="taxonomic scope" value="Eukaryota"/>
</dbReference>
<organism evidence="6 7">
    <name type="scientific">Sphaeroforma arctica JP610</name>
    <dbReference type="NCBI Taxonomy" id="667725"/>
    <lineage>
        <taxon>Eukaryota</taxon>
        <taxon>Ichthyosporea</taxon>
        <taxon>Ichthyophonida</taxon>
        <taxon>Sphaeroforma</taxon>
    </lineage>
</organism>
<feature type="transmembrane region" description="Helical" evidence="5">
    <location>
        <begin position="28"/>
        <end position="51"/>
    </location>
</feature>
<dbReference type="GO" id="GO:0016020">
    <property type="term" value="C:membrane"/>
    <property type="evidence" value="ECO:0007669"/>
    <property type="project" value="UniProtKB-SubCell"/>
</dbReference>
<evidence type="ECO:0000256" key="4">
    <source>
        <dbReference type="SAM" id="MobiDB-lite"/>
    </source>
</evidence>
<feature type="region of interest" description="Disordered" evidence="4">
    <location>
        <begin position="216"/>
        <end position="271"/>
    </location>
</feature>
<keyword evidence="7" id="KW-1185">Reference proteome</keyword>
<evidence type="ECO:0000313" key="6">
    <source>
        <dbReference type="EMBL" id="KNC81608.1"/>
    </source>
</evidence>
<feature type="transmembrane region" description="Helical" evidence="5">
    <location>
        <begin position="361"/>
        <end position="382"/>
    </location>
</feature>
<feature type="transmembrane region" description="Helical" evidence="5">
    <location>
        <begin position="328"/>
        <end position="349"/>
    </location>
</feature>